<reference evidence="2" key="1">
    <citation type="submission" date="2016-10" db="EMBL/GenBank/DDBJ databases">
        <authorList>
            <person name="Varghese N."/>
            <person name="Submissions S."/>
        </authorList>
    </citation>
    <scope>NUCLEOTIDE SEQUENCE [LARGE SCALE GENOMIC DNA]</scope>
    <source>
        <strain evidence="2">DSM 23256</strain>
    </source>
</reference>
<dbReference type="STRING" id="1123285.SAMN05660235_02825"/>
<evidence type="ECO:0000313" key="2">
    <source>
        <dbReference type="Proteomes" id="UP000243333"/>
    </source>
</evidence>
<sequence length="49" mass="5213">MSTVLVMNFATNKTIFANTGGFRAGFAFAEFGAENATGSMPARPINKRV</sequence>
<dbReference type="Proteomes" id="UP000243333">
    <property type="component" value="Unassembled WGS sequence"/>
</dbReference>
<name>A0A1G7P3M8_9FIRM</name>
<feature type="non-terminal residue" evidence="1">
    <location>
        <position position="49"/>
    </location>
</feature>
<dbReference type="EMBL" id="FNBU01000031">
    <property type="protein sequence ID" value="SDF80895.1"/>
    <property type="molecule type" value="Genomic_DNA"/>
</dbReference>
<evidence type="ECO:0000313" key="1">
    <source>
        <dbReference type="EMBL" id="SDF80895.1"/>
    </source>
</evidence>
<accession>A0A1G7P3M8</accession>
<keyword evidence="2" id="KW-1185">Reference proteome</keyword>
<proteinExistence type="predicted"/>
<protein>
    <submittedName>
        <fullName evidence="1">Uncharacterized protein</fullName>
    </submittedName>
</protein>
<gene>
    <name evidence="1" type="ORF">SAMN05660235_02825</name>
</gene>
<organism evidence="1 2">
    <name type="scientific">Sporolituus thermophilus DSM 23256</name>
    <dbReference type="NCBI Taxonomy" id="1123285"/>
    <lineage>
        <taxon>Bacteria</taxon>
        <taxon>Bacillati</taxon>
        <taxon>Bacillota</taxon>
        <taxon>Negativicutes</taxon>
        <taxon>Selenomonadales</taxon>
        <taxon>Sporomusaceae</taxon>
        <taxon>Sporolituus</taxon>
    </lineage>
</organism>
<dbReference type="AlphaFoldDB" id="A0A1G7P3M8"/>